<evidence type="ECO:0000256" key="1">
    <source>
        <dbReference type="SAM" id="MobiDB-lite"/>
    </source>
</evidence>
<evidence type="ECO:0000313" key="3">
    <source>
        <dbReference type="Proteomes" id="UP000613840"/>
    </source>
</evidence>
<gene>
    <name evidence="2" type="ORF">GCM10011575_11900</name>
</gene>
<dbReference type="AlphaFoldDB" id="A0A917W175"/>
<name>A0A917W175_9ACTN</name>
<accession>A0A917W175</accession>
<reference evidence="2" key="1">
    <citation type="journal article" date="2014" name="Int. J. Syst. Evol. Microbiol.">
        <title>Complete genome sequence of Corynebacterium casei LMG S-19264T (=DSM 44701T), isolated from a smear-ripened cheese.</title>
        <authorList>
            <consortium name="US DOE Joint Genome Institute (JGI-PGF)"/>
            <person name="Walter F."/>
            <person name="Albersmeier A."/>
            <person name="Kalinowski J."/>
            <person name="Ruckert C."/>
        </authorList>
    </citation>
    <scope>NUCLEOTIDE SEQUENCE</scope>
    <source>
        <strain evidence="2">CGMCC 4.7306</strain>
    </source>
</reference>
<keyword evidence="3" id="KW-1185">Reference proteome</keyword>
<reference evidence="2" key="2">
    <citation type="submission" date="2020-09" db="EMBL/GenBank/DDBJ databases">
        <authorList>
            <person name="Sun Q."/>
            <person name="Zhou Y."/>
        </authorList>
    </citation>
    <scope>NUCLEOTIDE SEQUENCE</scope>
    <source>
        <strain evidence="2">CGMCC 4.7306</strain>
    </source>
</reference>
<sequence length="69" mass="7512">MAGLCPQLWVDTVEDLARLGMPNPAEIEHQVRKAVQRLRQDGADSESSNGAHDANTRGKRHGFGESSRG</sequence>
<feature type="region of interest" description="Disordered" evidence="1">
    <location>
        <begin position="36"/>
        <end position="69"/>
    </location>
</feature>
<comment type="caution">
    <text evidence="2">The sequence shown here is derived from an EMBL/GenBank/DDBJ whole genome shotgun (WGS) entry which is preliminary data.</text>
</comment>
<proteinExistence type="predicted"/>
<dbReference type="EMBL" id="BMMZ01000002">
    <property type="protein sequence ID" value="GGL55105.1"/>
    <property type="molecule type" value="Genomic_DNA"/>
</dbReference>
<organism evidence="2 3">
    <name type="scientific">Microlunatus endophyticus</name>
    <dbReference type="NCBI Taxonomy" id="1716077"/>
    <lineage>
        <taxon>Bacteria</taxon>
        <taxon>Bacillati</taxon>
        <taxon>Actinomycetota</taxon>
        <taxon>Actinomycetes</taxon>
        <taxon>Propionibacteriales</taxon>
        <taxon>Propionibacteriaceae</taxon>
        <taxon>Microlunatus</taxon>
    </lineage>
</organism>
<evidence type="ECO:0000313" key="2">
    <source>
        <dbReference type="EMBL" id="GGL55105.1"/>
    </source>
</evidence>
<dbReference type="Proteomes" id="UP000613840">
    <property type="component" value="Unassembled WGS sequence"/>
</dbReference>
<protein>
    <submittedName>
        <fullName evidence="2">Uncharacterized protein</fullName>
    </submittedName>
</protein>